<protein>
    <submittedName>
        <fullName evidence="3">Uncharacterized protein</fullName>
    </submittedName>
</protein>
<dbReference type="RefSeq" id="WP_184876074.1">
    <property type="nucleotide sequence ID" value="NZ_BOOV01000041.1"/>
</dbReference>
<evidence type="ECO:0000313" key="3">
    <source>
        <dbReference type="EMBL" id="MBB4698905.1"/>
    </source>
</evidence>
<dbReference type="EMBL" id="JACHND010000001">
    <property type="protein sequence ID" value="MBB4698905.1"/>
    <property type="molecule type" value="Genomic_DNA"/>
</dbReference>
<sequence>MRRRVVVRCGCLALVFLLAGFAVWWVRNRSPLYQSVATVAFVTKTSHFAGEVYDHFTDNHIFTALATERFFDNPGTRDRLRALGGTAKFSYEVAHWGNQELPVYGQPYATLQSLSGDPKESIDTLNLALKLLTQKLEGLQTSSGANGRVMIKWEMIGSILGPQRQPLQKSRAIAGIGLSAMLASVVVMRLTRDRSRDTPGRPSESLLMTPGTPRRPRPSRLAGTNT</sequence>
<reference evidence="3 4" key="1">
    <citation type="submission" date="2020-08" db="EMBL/GenBank/DDBJ databases">
        <title>Sequencing the genomes of 1000 actinobacteria strains.</title>
        <authorList>
            <person name="Klenk H.-P."/>
        </authorList>
    </citation>
    <scope>NUCLEOTIDE SEQUENCE [LARGE SCALE GENOMIC DNA]</scope>
    <source>
        <strain evidence="3 4">DSM 45784</strain>
    </source>
</reference>
<accession>A0A7W7G7W0</accession>
<evidence type="ECO:0000256" key="2">
    <source>
        <dbReference type="SAM" id="Phobius"/>
    </source>
</evidence>
<evidence type="ECO:0000313" key="4">
    <source>
        <dbReference type="Proteomes" id="UP000542210"/>
    </source>
</evidence>
<proteinExistence type="predicted"/>
<comment type="caution">
    <text evidence="3">The sequence shown here is derived from an EMBL/GenBank/DDBJ whole genome shotgun (WGS) entry which is preliminary data.</text>
</comment>
<keyword evidence="2" id="KW-0472">Membrane</keyword>
<organism evidence="3 4">
    <name type="scientific">Sphaerisporangium siamense</name>
    <dbReference type="NCBI Taxonomy" id="795645"/>
    <lineage>
        <taxon>Bacteria</taxon>
        <taxon>Bacillati</taxon>
        <taxon>Actinomycetota</taxon>
        <taxon>Actinomycetes</taxon>
        <taxon>Streptosporangiales</taxon>
        <taxon>Streptosporangiaceae</taxon>
        <taxon>Sphaerisporangium</taxon>
    </lineage>
</organism>
<dbReference type="Proteomes" id="UP000542210">
    <property type="component" value="Unassembled WGS sequence"/>
</dbReference>
<keyword evidence="4" id="KW-1185">Reference proteome</keyword>
<evidence type="ECO:0000256" key="1">
    <source>
        <dbReference type="SAM" id="MobiDB-lite"/>
    </source>
</evidence>
<keyword evidence="2" id="KW-0812">Transmembrane</keyword>
<feature type="transmembrane region" description="Helical" evidence="2">
    <location>
        <begin position="5"/>
        <end position="26"/>
    </location>
</feature>
<name>A0A7W7G7W0_9ACTN</name>
<feature type="region of interest" description="Disordered" evidence="1">
    <location>
        <begin position="192"/>
        <end position="226"/>
    </location>
</feature>
<dbReference type="AlphaFoldDB" id="A0A7W7G7W0"/>
<gene>
    <name evidence="3" type="ORF">BJ982_000449</name>
</gene>
<keyword evidence="2" id="KW-1133">Transmembrane helix</keyword>